<dbReference type="Proteomes" id="UP000671862">
    <property type="component" value="Chromosome"/>
</dbReference>
<dbReference type="SUPFAM" id="SSF48452">
    <property type="entry name" value="TPR-like"/>
    <property type="match status" value="1"/>
</dbReference>
<keyword evidence="1" id="KW-0175">Coiled coil</keyword>
<dbReference type="InterPro" id="IPR011990">
    <property type="entry name" value="TPR-like_helical_dom_sf"/>
</dbReference>
<dbReference type="Gene3D" id="1.25.40.10">
    <property type="entry name" value="Tetratricopeptide repeat domain"/>
    <property type="match status" value="1"/>
</dbReference>
<dbReference type="RefSeq" id="WP_207566432.1">
    <property type="nucleotide sequence ID" value="NZ_CP071446.1"/>
</dbReference>
<evidence type="ECO:0000256" key="1">
    <source>
        <dbReference type="SAM" id="Coils"/>
    </source>
</evidence>
<proteinExistence type="predicted"/>
<name>A0ABX7S5B1_9BACT</name>
<dbReference type="InterPro" id="IPR019734">
    <property type="entry name" value="TPR_rpt"/>
</dbReference>
<reference evidence="3 4" key="1">
    <citation type="submission" date="2021-03" db="EMBL/GenBank/DDBJ databases">
        <title>Thermosipho ferrireducens sp.nov., an anaerobic thermophilic iron-reducing bacterium isolated from a deep-sea hydrothermal sulfide deposits.</title>
        <authorList>
            <person name="Zeng X."/>
            <person name="Chen Y."/>
            <person name="Shao Z."/>
        </authorList>
    </citation>
    <scope>NUCLEOTIDE SEQUENCE [LARGE SCALE GENOMIC DNA]</scope>
    <source>
        <strain evidence="3 4">JL129W03</strain>
    </source>
</reference>
<evidence type="ECO:0000313" key="4">
    <source>
        <dbReference type="Proteomes" id="UP000671862"/>
    </source>
</evidence>
<gene>
    <name evidence="3" type="ORF">JYK00_08270</name>
</gene>
<sequence>MNDLLVHFVRDLIKKREITLARNIVSIVESEYPFLKFEVEIAAGNYKTAMEIYKKLPENYKTLYNVQDYEKKAENFPTEDFETVIETISSENYTSSVILLEELKKEFPEVVEAIALELEAARRKGDKKRAKELSKILEQIDKTHPGLLKKETDSKPNIVIMSLLIVIITISLIALFNPIILSLNKEITNVKANLDYLETELSNKTAIVSNKMDSLKTLVTTKMDDLKSDMENTIKTTFSTEKLENVINNQFAEFNKKLSDQKFLLNSLSERVVELSLSISNLERNVKNMKLQVSLTPPTPTELEKFLPTPRNTQMLRVFWLLGYQYYKIKNYKLALELIDKVIESSSGLNLYFIDDAFYYRALIYYEMGDIENAYILFKDFVLRFPDSLYTPHAHYFINKLGG</sequence>
<feature type="coiled-coil region" evidence="1">
    <location>
        <begin position="265"/>
        <end position="292"/>
    </location>
</feature>
<keyword evidence="2" id="KW-0812">Transmembrane</keyword>
<keyword evidence="2" id="KW-0472">Membrane</keyword>
<dbReference type="EMBL" id="CP071446">
    <property type="protein sequence ID" value="QTA37708.1"/>
    <property type="molecule type" value="Genomic_DNA"/>
</dbReference>
<evidence type="ECO:0000313" key="3">
    <source>
        <dbReference type="EMBL" id="QTA37708.1"/>
    </source>
</evidence>
<protein>
    <submittedName>
        <fullName evidence="3">Tetratricopeptide repeat protein</fullName>
    </submittedName>
</protein>
<keyword evidence="4" id="KW-1185">Reference proteome</keyword>
<organism evidence="3 4">
    <name type="scientific">Thermosipho ferrireducens</name>
    <dbReference type="NCBI Taxonomy" id="2571116"/>
    <lineage>
        <taxon>Bacteria</taxon>
        <taxon>Thermotogati</taxon>
        <taxon>Thermotogota</taxon>
        <taxon>Thermotogae</taxon>
        <taxon>Thermotogales</taxon>
        <taxon>Fervidobacteriaceae</taxon>
        <taxon>Thermosipho</taxon>
    </lineage>
</organism>
<feature type="transmembrane region" description="Helical" evidence="2">
    <location>
        <begin position="158"/>
        <end position="181"/>
    </location>
</feature>
<accession>A0ABX7S5B1</accession>
<keyword evidence="2" id="KW-1133">Transmembrane helix</keyword>
<dbReference type="Pfam" id="PF13174">
    <property type="entry name" value="TPR_6"/>
    <property type="match status" value="1"/>
</dbReference>
<evidence type="ECO:0000256" key="2">
    <source>
        <dbReference type="SAM" id="Phobius"/>
    </source>
</evidence>